<dbReference type="RefSeq" id="XP_030765782.1">
    <property type="nucleotide sequence ID" value="XM_030909922.1"/>
</dbReference>
<evidence type="ECO:0000313" key="4">
    <source>
        <dbReference type="RefSeq" id="XP_030765782.1"/>
    </source>
</evidence>
<dbReference type="AlphaFoldDB" id="A0A6J2YR45"/>
<evidence type="ECO:0000313" key="3">
    <source>
        <dbReference type="Proteomes" id="UP000504635"/>
    </source>
</evidence>
<keyword evidence="1" id="KW-0862">Zinc</keyword>
<name>A0A6J2YR45_SITOR</name>
<reference evidence="4" key="1">
    <citation type="submission" date="2025-08" db="UniProtKB">
        <authorList>
            <consortium name="RefSeq"/>
        </authorList>
    </citation>
    <scope>IDENTIFICATION</scope>
    <source>
        <tissue evidence="4">Gonads</tissue>
    </source>
</reference>
<dbReference type="SMART" id="SM00355">
    <property type="entry name" value="ZnF_C2H2"/>
    <property type="match status" value="2"/>
</dbReference>
<evidence type="ECO:0000256" key="1">
    <source>
        <dbReference type="PROSITE-ProRule" id="PRU00042"/>
    </source>
</evidence>
<organism evidence="3 4">
    <name type="scientific">Sitophilus oryzae</name>
    <name type="common">Rice weevil</name>
    <name type="synonym">Curculio oryzae</name>
    <dbReference type="NCBI Taxonomy" id="7048"/>
    <lineage>
        <taxon>Eukaryota</taxon>
        <taxon>Metazoa</taxon>
        <taxon>Ecdysozoa</taxon>
        <taxon>Arthropoda</taxon>
        <taxon>Hexapoda</taxon>
        <taxon>Insecta</taxon>
        <taxon>Pterygota</taxon>
        <taxon>Neoptera</taxon>
        <taxon>Endopterygota</taxon>
        <taxon>Coleoptera</taxon>
        <taxon>Polyphaga</taxon>
        <taxon>Cucujiformia</taxon>
        <taxon>Curculionidae</taxon>
        <taxon>Dryophthorinae</taxon>
        <taxon>Sitophilus</taxon>
    </lineage>
</organism>
<evidence type="ECO:0000259" key="2">
    <source>
        <dbReference type="PROSITE" id="PS50157"/>
    </source>
</evidence>
<dbReference type="InterPro" id="IPR013087">
    <property type="entry name" value="Znf_C2H2_type"/>
</dbReference>
<dbReference type="InParanoid" id="A0A6J2YR45"/>
<keyword evidence="3" id="KW-1185">Reference proteome</keyword>
<dbReference type="SUPFAM" id="SSF57667">
    <property type="entry name" value="beta-beta-alpha zinc fingers"/>
    <property type="match status" value="1"/>
</dbReference>
<dbReference type="Pfam" id="PF00096">
    <property type="entry name" value="zf-C2H2"/>
    <property type="match status" value="1"/>
</dbReference>
<dbReference type="OrthoDB" id="10004641at2759"/>
<keyword evidence="1" id="KW-0479">Metal-binding</keyword>
<gene>
    <name evidence="4" type="primary">LOC115889844</name>
</gene>
<protein>
    <submittedName>
        <fullName evidence="4">Longitudinals lacking protein, isoforms F/I/K/T-like</fullName>
    </submittedName>
</protein>
<keyword evidence="1" id="KW-0863">Zinc-finger</keyword>
<dbReference type="PROSITE" id="PS50157">
    <property type="entry name" value="ZINC_FINGER_C2H2_2"/>
    <property type="match status" value="1"/>
</dbReference>
<proteinExistence type="predicted"/>
<dbReference type="Proteomes" id="UP000504635">
    <property type="component" value="Unplaced"/>
</dbReference>
<dbReference type="GO" id="GO:0008270">
    <property type="term" value="F:zinc ion binding"/>
    <property type="evidence" value="ECO:0007669"/>
    <property type="project" value="UniProtKB-KW"/>
</dbReference>
<feature type="domain" description="C2H2-type" evidence="2">
    <location>
        <begin position="88"/>
        <end position="115"/>
    </location>
</feature>
<dbReference type="KEGG" id="soy:115889844"/>
<accession>A0A6J2YR45</accession>
<dbReference type="GeneID" id="115889844"/>
<dbReference type="InterPro" id="IPR036236">
    <property type="entry name" value="Znf_C2H2_sf"/>
</dbReference>
<dbReference type="PROSITE" id="PS00028">
    <property type="entry name" value="ZINC_FINGER_C2H2_1"/>
    <property type="match status" value="1"/>
</dbReference>
<dbReference type="Gene3D" id="3.30.160.60">
    <property type="entry name" value="Classic Zinc Finger"/>
    <property type="match status" value="1"/>
</dbReference>
<sequence>MSSKSKQAIWNRKQVKCLIEAVEARELFMERLNSLPFFKTVSNSIHLPLPIVELEEKSQNDILTSLYLMRSEDKAPHKRQSTRIRGSFTCSKCNRNYIRKDSLQRHQTYECDKEPQFPCPFCPQKCKRRTHQIRHIKRQHPDQLGILKENNPELKTDLLGSEND</sequence>